<comment type="caution">
    <text evidence="2">The sequence shown here is derived from an EMBL/GenBank/DDBJ whole genome shotgun (WGS) entry which is preliminary data.</text>
</comment>
<dbReference type="PANTHER" id="PTHR46289:SF14">
    <property type="entry name" value="DUF4371 DOMAIN-CONTAINING PROTEIN"/>
    <property type="match status" value="1"/>
</dbReference>
<sequence>MSQYHLLLGPGQLKCFLPSLAFLVHWGINNTNRLDAANNSRFFYKECLDLETALEIASTVQKNIQSIRENFDIKFEKLFSNVESICEKYDIPISLTRQNQRQSHSCNKSPQQFYKISIFIPFLDNFSDQLNERQESQNIRNQFKQLVETYQAIIENCTDLNVNSSILNRELNLWYTRHTTLSPMEKSNVIDLYFNISPDVFPIISKLVQIFITLPVSTATGEKSFSSLGENIQNIEVLWGSAKWGIKKRLGTKIYLLESYLAEFMLKVHLWGTKEF</sequence>
<dbReference type="AlphaFoldDB" id="A0A6G0Z0I6"/>
<organism evidence="2 3">
    <name type="scientific">Aphis craccivora</name>
    <name type="common">Cowpea aphid</name>
    <dbReference type="NCBI Taxonomy" id="307492"/>
    <lineage>
        <taxon>Eukaryota</taxon>
        <taxon>Metazoa</taxon>
        <taxon>Ecdysozoa</taxon>
        <taxon>Arthropoda</taxon>
        <taxon>Hexapoda</taxon>
        <taxon>Insecta</taxon>
        <taxon>Pterygota</taxon>
        <taxon>Neoptera</taxon>
        <taxon>Paraneoptera</taxon>
        <taxon>Hemiptera</taxon>
        <taxon>Sternorrhyncha</taxon>
        <taxon>Aphidomorpha</taxon>
        <taxon>Aphidoidea</taxon>
        <taxon>Aphididae</taxon>
        <taxon>Aphidini</taxon>
        <taxon>Aphis</taxon>
        <taxon>Aphis</taxon>
    </lineage>
</organism>
<name>A0A6G0Z0I6_APHCR</name>
<dbReference type="InterPro" id="IPR052958">
    <property type="entry name" value="IFN-induced_PKR_regulator"/>
</dbReference>
<dbReference type="EMBL" id="VUJU01001806">
    <property type="protein sequence ID" value="KAF0763764.1"/>
    <property type="molecule type" value="Genomic_DNA"/>
</dbReference>
<evidence type="ECO:0000259" key="1">
    <source>
        <dbReference type="Pfam" id="PF05699"/>
    </source>
</evidence>
<dbReference type="Pfam" id="PF05699">
    <property type="entry name" value="Dimer_Tnp_hAT"/>
    <property type="match status" value="1"/>
</dbReference>
<proteinExistence type="predicted"/>
<reference evidence="2 3" key="1">
    <citation type="submission" date="2019-08" db="EMBL/GenBank/DDBJ databases">
        <title>Whole genome of Aphis craccivora.</title>
        <authorList>
            <person name="Voronova N.V."/>
            <person name="Shulinski R.S."/>
            <person name="Bandarenka Y.V."/>
            <person name="Zhorov D.G."/>
            <person name="Warner D."/>
        </authorList>
    </citation>
    <scope>NUCLEOTIDE SEQUENCE [LARGE SCALE GENOMIC DNA]</scope>
    <source>
        <strain evidence="2">180601</strain>
        <tissue evidence="2">Whole Body</tissue>
    </source>
</reference>
<dbReference type="InterPro" id="IPR008906">
    <property type="entry name" value="HATC_C_dom"/>
</dbReference>
<protein>
    <submittedName>
        <fullName evidence="2">52 kDa repressor of the inhibitor of the protein kinase-like</fullName>
    </submittedName>
</protein>
<dbReference type="GO" id="GO:0046983">
    <property type="term" value="F:protein dimerization activity"/>
    <property type="evidence" value="ECO:0007669"/>
    <property type="project" value="InterPro"/>
</dbReference>
<dbReference type="OrthoDB" id="6637857at2759"/>
<keyword evidence="3" id="KW-1185">Reference proteome</keyword>
<dbReference type="Proteomes" id="UP000478052">
    <property type="component" value="Unassembled WGS sequence"/>
</dbReference>
<evidence type="ECO:0000313" key="2">
    <source>
        <dbReference type="EMBL" id="KAF0763764.1"/>
    </source>
</evidence>
<gene>
    <name evidence="2" type="ORF">FWK35_00035149</name>
</gene>
<accession>A0A6G0Z0I6</accession>
<dbReference type="PANTHER" id="PTHR46289">
    <property type="entry name" value="52 KDA REPRESSOR OF THE INHIBITOR OF THE PROTEIN KINASE-LIKE PROTEIN-RELATED"/>
    <property type="match status" value="1"/>
</dbReference>
<feature type="domain" description="HAT C-terminal dimerisation" evidence="1">
    <location>
        <begin position="200"/>
        <end position="232"/>
    </location>
</feature>
<evidence type="ECO:0000313" key="3">
    <source>
        <dbReference type="Proteomes" id="UP000478052"/>
    </source>
</evidence>